<keyword evidence="1" id="KW-0479">Metal-binding</keyword>
<dbReference type="InterPro" id="IPR013083">
    <property type="entry name" value="Znf_RING/FYVE/PHD"/>
</dbReference>
<keyword evidence="3" id="KW-0862">Zinc</keyword>
<evidence type="ECO:0000256" key="2">
    <source>
        <dbReference type="ARBA" id="ARBA00022771"/>
    </source>
</evidence>
<evidence type="ECO:0000313" key="4">
    <source>
        <dbReference type="EMBL" id="KAE9609965.1"/>
    </source>
</evidence>
<dbReference type="InterPro" id="IPR011011">
    <property type="entry name" value="Znf_FYVE_PHD"/>
</dbReference>
<dbReference type="OrthoDB" id="692041at2759"/>
<reference evidence="5" key="1">
    <citation type="journal article" date="2020" name="Nat. Commun.">
        <title>Genome sequence of the cluster root forming white lupin.</title>
        <authorList>
            <person name="Hufnagel B."/>
            <person name="Marques A."/>
            <person name="Soriano A."/>
            <person name="Marques L."/>
            <person name="Divol F."/>
            <person name="Doumas P."/>
            <person name="Sallet E."/>
            <person name="Mancinotti D."/>
            <person name="Carrere S."/>
            <person name="Marande W."/>
            <person name="Arribat S."/>
            <person name="Keller J."/>
            <person name="Huneau C."/>
            <person name="Blein T."/>
            <person name="Aime D."/>
            <person name="Laguerre M."/>
            <person name="Taylor J."/>
            <person name="Schubert V."/>
            <person name="Nelson M."/>
            <person name="Geu-Flores F."/>
            <person name="Crespi M."/>
            <person name="Gallardo-Guerrero K."/>
            <person name="Delaux P.-M."/>
            <person name="Salse J."/>
            <person name="Berges H."/>
            <person name="Guyot R."/>
            <person name="Gouzy J."/>
            <person name="Peret B."/>
        </authorList>
    </citation>
    <scope>NUCLEOTIDE SEQUENCE [LARGE SCALE GENOMIC DNA]</scope>
    <source>
        <strain evidence="5">cv. Amiga</strain>
    </source>
</reference>
<sequence length="231" mass="25588">MSPDLGLFSIDVGLFFHCSNATTPMNHYSQVPSPSATCNGCGTTQRLSLIIHNVCYNARNHHLCTNCLLKNHHGLFCPICYQVYDDSPPLHQRLMCLRCPSVAHRSCVLPFSTITTTANAGSSPLFLCPICSDVKFSYFNLSASDRISRNVDEKSFKVLSAASMIAAMSMNRGATAARFEAEWRAKEAAVFRKRATAAMEELANIQENEEEENDGCVFDLNLDARLHVTEK</sequence>
<dbReference type="Proteomes" id="UP000447434">
    <property type="component" value="Chromosome 7"/>
</dbReference>
<dbReference type="SUPFAM" id="SSF57903">
    <property type="entry name" value="FYVE/PHD zinc finger"/>
    <property type="match status" value="1"/>
</dbReference>
<dbReference type="PROSITE" id="PS50089">
    <property type="entry name" value="ZF_RING_2"/>
    <property type="match status" value="1"/>
</dbReference>
<accession>A0A6A5MSH4</accession>
<keyword evidence="5" id="KW-1185">Reference proteome</keyword>
<proteinExistence type="predicted"/>
<comment type="caution">
    <text evidence="4">The sequence shown here is derived from an EMBL/GenBank/DDBJ whole genome shotgun (WGS) entry which is preliminary data.</text>
</comment>
<keyword evidence="2" id="KW-0863">Zinc-finger</keyword>
<dbReference type="EMBL" id="WOCE01000007">
    <property type="protein sequence ID" value="KAE9609965.1"/>
    <property type="molecule type" value="Genomic_DNA"/>
</dbReference>
<gene>
    <name evidence="4" type="ORF">Lalb_Chr07g0181591</name>
</gene>
<name>A0A6A5MSH4_LUPAL</name>
<dbReference type="PANTHER" id="PTHR34451">
    <property type="entry name" value="PHD FINGER FAMILY PROTEIN"/>
    <property type="match status" value="1"/>
</dbReference>
<dbReference type="InterPro" id="IPR001841">
    <property type="entry name" value="Znf_RING"/>
</dbReference>
<dbReference type="AlphaFoldDB" id="A0A6A5MSH4"/>
<evidence type="ECO:0000313" key="5">
    <source>
        <dbReference type="Proteomes" id="UP000447434"/>
    </source>
</evidence>
<organism evidence="4 5">
    <name type="scientific">Lupinus albus</name>
    <name type="common">White lupine</name>
    <name type="synonym">Lupinus termis</name>
    <dbReference type="NCBI Taxonomy" id="3870"/>
    <lineage>
        <taxon>Eukaryota</taxon>
        <taxon>Viridiplantae</taxon>
        <taxon>Streptophyta</taxon>
        <taxon>Embryophyta</taxon>
        <taxon>Tracheophyta</taxon>
        <taxon>Spermatophyta</taxon>
        <taxon>Magnoliopsida</taxon>
        <taxon>eudicotyledons</taxon>
        <taxon>Gunneridae</taxon>
        <taxon>Pentapetalae</taxon>
        <taxon>rosids</taxon>
        <taxon>fabids</taxon>
        <taxon>Fabales</taxon>
        <taxon>Fabaceae</taxon>
        <taxon>Papilionoideae</taxon>
        <taxon>50 kb inversion clade</taxon>
        <taxon>genistoids sensu lato</taxon>
        <taxon>core genistoids</taxon>
        <taxon>Genisteae</taxon>
        <taxon>Lupinus</taxon>
    </lineage>
</organism>
<protein>
    <submittedName>
        <fullName evidence="4">Putative chromatin regulator PHD family</fullName>
    </submittedName>
</protein>
<evidence type="ECO:0000256" key="1">
    <source>
        <dbReference type="ARBA" id="ARBA00022723"/>
    </source>
</evidence>
<dbReference type="PANTHER" id="PTHR34451:SF7">
    <property type="entry name" value="PHD FINGER FAMILY PROTEIN"/>
    <property type="match status" value="1"/>
</dbReference>
<evidence type="ECO:0000256" key="3">
    <source>
        <dbReference type="ARBA" id="ARBA00022833"/>
    </source>
</evidence>
<dbReference type="GO" id="GO:0008270">
    <property type="term" value="F:zinc ion binding"/>
    <property type="evidence" value="ECO:0007669"/>
    <property type="project" value="UniProtKB-KW"/>
</dbReference>
<dbReference type="Gene3D" id="3.30.40.10">
    <property type="entry name" value="Zinc/RING finger domain, C3HC4 (zinc finger)"/>
    <property type="match status" value="1"/>
</dbReference>